<dbReference type="Gene3D" id="2.60.40.10">
    <property type="entry name" value="Immunoglobulins"/>
    <property type="match status" value="1"/>
</dbReference>
<accession>A0A2H0CVQ9</accession>
<dbReference type="Pfam" id="PF09136">
    <property type="entry name" value="Glucodextran_B"/>
    <property type="match status" value="1"/>
</dbReference>
<comment type="caution">
    <text evidence="2">The sequence shown here is derived from an EMBL/GenBank/DDBJ whole genome shotgun (WGS) entry which is preliminary data.</text>
</comment>
<name>A0A2H0CVQ9_9BACT</name>
<dbReference type="AlphaFoldDB" id="A0A2H0CVQ9"/>
<reference evidence="2 3" key="1">
    <citation type="submission" date="2017-09" db="EMBL/GenBank/DDBJ databases">
        <title>Depth-based differentiation of microbial function through sediment-hosted aquifers and enrichment of novel symbionts in the deep terrestrial subsurface.</title>
        <authorList>
            <person name="Probst A.J."/>
            <person name="Ladd B."/>
            <person name="Jarett J.K."/>
            <person name="Geller-Mcgrath D.E."/>
            <person name="Sieber C.M."/>
            <person name="Emerson J.B."/>
            <person name="Anantharaman K."/>
            <person name="Thomas B.C."/>
            <person name="Malmstrom R."/>
            <person name="Stieglmeier M."/>
            <person name="Klingl A."/>
            <person name="Woyke T."/>
            <person name="Ryan C.M."/>
            <person name="Banfield J.F."/>
        </authorList>
    </citation>
    <scope>NUCLEOTIDE SEQUENCE [LARGE SCALE GENOMIC DNA]</scope>
    <source>
        <strain evidence="2">CG22_combo_CG10-13_8_21_14_all_47_15</strain>
    </source>
</reference>
<dbReference type="Proteomes" id="UP000230638">
    <property type="component" value="Unassembled WGS sequence"/>
</dbReference>
<organism evidence="2 3">
    <name type="scientific">Candidatus Lloydbacteria bacterium CG22_combo_CG10-13_8_21_14_all_47_15</name>
    <dbReference type="NCBI Taxonomy" id="1974635"/>
    <lineage>
        <taxon>Bacteria</taxon>
        <taxon>Candidatus Lloydiibacteriota</taxon>
    </lineage>
</organism>
<gene>
    <name evidence="2" type="ORF">COW88_00245</name>
</gene>
<dbReference type="InterPro" id="IPR013783">
    <property type="entry name" value="Ig-like_fold"/>
</dbReference>
<keyword evidence="1" id="KW-0812">Transmembrane</keyword>
<sequence>MYTPIQRYAIIALSVIILGIIGAYIFLQARNYLSGPGIAITVPENGAIYQDATIHVSGTATSIAEISLNGQRIYTDESGIFDERIVLAAGLNIITLDAKDKFNRTVMKTLEVVYKE</sequence>
<feature type="transmembrane region" description="Helical" evidence="1">
    <location>
        <begin position="6"/>
        <end position="27"/>
    </location>
</feature>
<evidence type="ECO:0000313" key="3">
    <source>
        <dbReference type="Proteomes" id="UP000230638"/>
    </source>
</evidence>
<protein>
    <submittedName>
        <fullName evidence="2">Uncharacterized protein</fullName>
    </submittedName>
</protein>
<evidence type="ECO:0000313" key="2">
    <source>
        <dbReference type="EMBL" id="PIP73992.1"/>
    </source>
</evidence>
<dbReference type="EMBL" id="PCTL01000001">
    <property type="protein sequence ID" value="PIP73992.1"/>
    <property type="molecule type" value="Genomic_DNA"/>
</dbReference>
<evidence type="ECO:0000256" key="1">
    <source>
        <dbReference type="SAM" id="Phobius"/>
    </source>
</evidence>
<keyword evidence="1" id="KW-0472">Membrane</keyword>
<proteinExistence type="predicted"/>
<keyword evidence="1" id="KW-1133">Transmembrane helix</keyword>